<dbReference type="InterPro" id="IPR006330">
    <property type="entry name" value="Ado/ade_deaminase"/>
</dbReference>
<dbReference type="Proteomes" id="UP000531216">
    <property type="component" value="Unassembled WGS sequence"/>
</dbReference>
<dbReference type="Gene3D" id="3.20.20.140">
    <property type="entry name" value="Metal-dependent hydrolases"/>
    <property type="match status" value="2"/>
</dbReference>
<organism evidence="1 2">
    <name type="scientific">Aureimonas phyllosphaerae</name>
    <dbReference type="NCBI Taxonomy" id="1166078"/>
    <lineage>
        <taxon>Bacteria</taxon>
        <taxon>Pseudomonadati</taxon>
        <taxon>Pseudomonadota</taxon>
        <taxon>Alphaproteobacteria</taxon>
        <taxon>Hyphomicrobiales</taxon>
        <taxon>Aurantimonadaceae</taxon>
        <taxon>Aureimonas</taxon>
    </lineage>
</organism>
<proteinExistence type="predicted"/>
<sequence length="853" mass="94538">MAALIYRRAFSDSYGLTLLGSGEVPSISETRRRIFLAERRTDIGRPDHFYKGYLQHRLGDARDVSELPWIVLRSLAGRYLERRDGLVAVRYELFGEWHELLPFLSPLAVIIAFLVEEDRGPGPGVDPRPFLASEIGDTALIGAVDPGLEDIVRRKGLNELHMHLNGSTELDVLWPDACAAPVAVYAELKDAERKSPEPTAELYEQLEPGLTPYGIYRRLRAARRVRRHLVMELASDLEVGRADGRPATGLAALSEAAEFGRSDMDWPYPRWPALSLHPARVLFRGRAYRPIVEEAGFLYACLSALKRDPGHRAIGTGLYFNLLVLTQLARLAVQQVDESGFDQFQKYTLLGTRERIERRYGDRFRQLNVREPFQTLSHLEGRFAPKASAAGTCALITDIVKGYLEFRRCPHAKEARRLEGPPPPCLTGHSCGGEGCGGIGRPEAELFLVAHFIKRLPSARNDYARRFRDSDLRATLDEQARILCALVKGNATVRALLQGVDGASNELHAPPEPFAPAFRLVRRAGIPRATFHVGEDFRHLLSGIRAVAEALAFLDLQSGDRIGHATALGIDPALWLDRTAPRAVLSRLEALDNAVFAHRALAAIGGFAGDLLRLESLIAVHSDALYDAERSPDLLHRAWELRRLDPLAVRAVERSLQEGGRPATATTVAEEARFMASTTIDETRAAELRLVADTVARSGSAYELFSQRHALDPARAMDPVDIDAAVISLEAFAALQDHVLGLVNNRGVALETLPTSNLRISFYDEMAEHHLYRWLGLVGPVIVNRPTICVGSDDPGIFATNLRNEYAVIGSVLRHRFKLTSAEATRTLEKLNDNGRVHRFVPPGVGFKRPRDT</sequence>
<comment type="caution">
    <text evidence="1">The sequence shown here is derived from an EMBL/GenBank/DDBJ whole genome shotgun (WGS) entry which is preliminary data.</text>
</comment>
<dbReference type="GO" id="GO:0046103">
    <property type="term" value="P:inosine biosynthetic process"/>
    <property type="evidence" value="ECO:0007669"/>
    <property type="project" value="TreeGrafter"/>
</dbReference>
<dbReference type="PANTHER" id="PTHR11409">
    <property type="entry name" value="ADENOSINE DEAMINASE"/>
    <property type="match status" value="1"/>
</dbReference>
<keyword evidence="2" id="KW-1185">Reference proteome</keyword>
<evidence type="ECO:0000313" key="2">
    <source>
        <dbReference type="Proteomes" id="UP000531216"/>
    </source>
</evidence>
<dbReference type="OrthoDB" id="105475at2"/>
<dbReference type="InterPro" id="IPR032466">
    <property type="entry name" value="Metal_Hydrolase"/>
</dbReference>
<gene>
    <name evidence="1" type="ORF">GGR05_004429</name>
</gene>
<dbReference type="SUPFAM" id="SSF51556">
    <property type="entry name" value="Metallo-dependent hydrolases"/>
    <property type="match status" value="1"/>
</dbReference>
<evidence type="ECO:0000313" key="1">
    <source>
        <dbReference type="EMBL" id="MBB3938258.1"/>
    </source>
</evidence>
<dbReference type="GO" id="GO:0006154">
    <property type="term" value="P:adenosine catabolic process"/>
    <property type="evidence" value="ECO:0007669"/>
    <property type="project" value="TreeGrafter"/>
</dbReference>
<name>A0A7W6BUH6_9HYPH</name>
<dbReference type="EMBL" id="JACIDO010000024">
    <property type="protein sequence ID" value="MBB3938258.1"/>
    <property type="molecule type" value="Genomic_DNA"/>
</dbReference>
<dbReference type="GO" id="GO:0004000">
    <property type="term" value="F:adenosine deaminase activity"/>
    <property type="evidence" value="ECO:0007669"/>
    <property type="project" value="TreeGrafter"/>
</dbReference>
<accession>A0A7W6BUH6</accession>
<dbReference type="GO" id="GO:0005829">
    <property type="term" value="C:cytosol"/>
    <property type="evidence" value="ECO:0007669"/>
    <property type="project" value="TreeGrafter"/>
</dbReference>
<dbReference type="AlphaFoldDB" id="A0A7W6BUH6"/>
<dbReference type="PANTHER" id="PTHR11409:SF43">
    <property type="entry name" value="ADENOSINE DEAMINASE"/>
    <property type="match status" value="1"/>
</dbReference>
<reference evidence="1 2" key="1">
    <citation type="submission" date="2020-08" db="EMBL/GenBank/DDBJ databases">
        <title>Genomic Encyclopedia of Type Strains, Phase IV (KMG-IV): sequencing the most valuable type-strain genomes for metagenomic binning, comparative biology and taxonomic classification.</title>
        <authorList>
            <person name="Goeker M."/>
        </authorList>
    </citation>
    <scope>NUCLEOTIDE SEQUENCE [LARGE SCALE GENOMIC DNA]</scope>
    <source>
        <strain evidence="1 2">DSM 25024</strain>
    </source>
</reference>
<protein>
    <submittedName>
        <fullName evidence="1">Adenosine deaminase</fullName>
    </submittedName>
</protein>
<dbReference type="RefSeq" id="WP_090966823.1">
    <property type="nucleotide sequence ID" value="NZ_FOOA01000040.1"/>
</dbReference>
<dbReference type="GO" id="GO:0043103">
    <property type="term" value="P:hypoxanthine salvage"/>
    <property type="evidence" value="ECO:0007669"/>
    <property type="project" value="TreeGrafter"/>
</dbReference>